<keyword evidence="3" id="KW-1185">Reference proteome</keyword>
<organism evidence="2 3">
    <name type="scientific">Methanofollis aquaemaris</name>
    <dbReference type="NCBI Taxonomy" id="126734"/>
    <lineage>
        <taxon>Archaea</taxon>
        <taxon>Methanobacteriati</taxon>
        <taxon>Methanobacteriota</taxon>
        <taxon>Stenosarchaea group</taxon>
        <taxon>Methanomicrobia</taxon>
        <taxon>Methanomicrobiales</taxon>
        <taxon>Methanomicrobiaceae</taxon>
        <taxon>Methanofollis</taxon>
    </lineage>
</organism>
<dbReference type="PANTHER" id="PTHR38811:SF1">
    <property type="entry name" value="UPF0284 PROTEIN SLL1500"/>
    <property type="match status" value="1"/>
</dbReference>
<dbReference type="InterPro" id="IPR003200">
    <property type="entry name" value="Nict_dMeBzImd_PRibTrfase"/>
</dbReference>
<dbReference type="EMBL" id="CP036172">
    <property type="protein sequence ID" value="QSZ68446.1"/>
    <property type="molecule type" value="Genomic_DNA"/>
</dbReference>
<proteinExistence type="inferred from homology"/>
<dbReference type="Gene3D" id="3.40.50.10210">
    <property type="match status" value="1"/>
</dbReference>
<name>A0A8A3SAY9_9EURY</name>
<reference evidence="2" key="1">
    <citation type="journal article" date="2001" name="Int. J. Syst. Evol. Microbiol.">
        <title>Methanofollis aquaemaris sp. nov., a methanogen isolated from an aquaculture fish pond.</title>
        <authorList>
            <person name="Lai M.C."/>
            <person name="Chen S.C."/>
        </authorList>
    </citation>
    <scope>NUCLEOTIDE SEQUENCE</scope>
    <source>
        <strain evidence="2">N2F9704</strain>
    </source>
</reference>
<protein>
    <recommendedName>
        <fullName evidence="1">UPF0284 protein RJ40_11035</fullName>
    </recommendedName>
</protein>
<dbReference type="NCBIfam" id="NF003372">
    <property type="entry name" value="PRK04447.1-5"/>
    <property type="match status" value="1"/>
</dbReference>
<dbReference type="KEGG" id="maqe:RJ40_11035"/>
<dbReference type="GO" id="GO:0008939">
    <property type="term" value="F:nicotinate-nucleotide-dimethylbenzimidazole phosphoribosyltransferase activity"/>
    <property type="evidence" value="ECO:0007669"/>
    <property type="project" value="InterPro"/>
</dbReference>
<comment type="similarity">
    <text evidence="1">Belongs to the UPF0284 family.</text>
</comment>
<dbReference type="SUPFAM" id="SSF52733">
    <property type="entry name" value="Nicotinate mononucleotide:5,6-dimethylbenzimidazole phosphoribosyltransferase (CobT)"/>
    <property type="match status" value="1"/>
</dbReference>
<evidence type="ECO:0000256" key="1">
    <source>
        <dbReference type="HAMAP-Rule" id="MF_01086"/>
    </source>
</evidence>
<evidence type="ECO:0000313" key="3">
    <source>
        <dbReference type="Proteomes" id="UP001042704"/>
    </source>
</evidence>
<dbReference type="NCBIfam" id="TIGR00303">
    <property type="entry name" value="nicotinate mononucleotide-dependent phosphoribosyltransferase CobT"/>
    <property type="match status" value="1"/>
</dbReference>
<dbReference type="HAMAP" id="MF_01086">
    <property type="entry name" value="UPF0284"/>
    <property type="match status" value="1"/>
</dbReference>
<dbReference type="AlphaFoldDB" id="A0A8A3SAY9"/>
<reference evidence="2" key="2">
    <citation type="submission" date="2019-02" db="EMBL/GenBank/DDBJ databases">
        <authorList>
            <person name="Chen S.-C."/>
            <person name="Chien H.-H."/>
            <person name="Lai M.-C."/>
        </authorList>
    </citation>
    <scope>NUCLEOTIDE SEQUENCE</scope>
    <source>
        <strain evidence="2">N2F9704</strain>
    </source>
</reference>
<dbReference type="InterPro" id="IPR036087">
    <property type="entry name" value="Nict_dMeBzImd_PRibTrfase_sf"/>
</dbReference>
<accession>A0A8A3SAY9</accession>
<gene>
    <name evidence="2" type="ORF">RJ40_11035</name>
</gene>
<sequence>MDMTFLSESPSIEFSRPLFASVLGNTALSMVPGVSGAGPSPKKTVFTPILDAEMITTGAITSMPLKPNTPTGCPTPAVITRAMATLTGIEPVFVNAGLFNPPTVPCIDVYGAPGGDPREGDAVPTVRDLLTAGERVGRLLSRCADLLVLGECVPGGTTTALCVLRALGYEARVSSSFVENPVHLKDEICRGVLERVESEGATDALDVVRIGGDPMMPVAAGIASTFEGTLVFAGGTQMLAVDAVLKGLGRSMVPLATTEYVRTDASANFEEAVAAVGAKAYYVDPDFGTIGDAGIGRYCEGEVKEGMGAGGAMFLARVMGYSEEEIRSAILSTVRSFR</sequence>
<dbReference type="Proteomes" id="UP001042704">
    <property type="component" value="Chromosome"/>
</dbReference>
<dbReference type="InterPro" id="IPR002805">
    <property type="entry name" value="Nict_dMeBzImd_PRibTrfase_arc"/>
</dbReference>
<dbReference type="CDD" id="cd02439">
    <property type="entry name" value="DMB-PRT_CobT"/>
    <property type="match status" value="1"/>
</dbReference>
<dbReference type="PANTHER" id="PTHR38811">
    <property type="match status" value="1"/>
</dbReference>
<evidence type="ECO:0000313" key="2">
    <source>
        <dbReference type="EMBL" id="QSZ68446.1"/>
    </source>
</evidence>